<name>A0AA39IH45_9BILA</name>
<proteinExistence type="predicted"/>
<evidence type="ECO:0000256" key="1">
    <source>
        <dbReference type="SAM" id="MobiDB-lite"/>
    </source>
</evidence>
<accession>A0AA39IH45</accession>
<reference evidence="2" key="1">
    <citation type="submission" date="2023-06" db="EMBL/GenBank/DDBJ databases">
        <title>Genomic analysis of the entomopathogenic nematode Steinernema hermaphroditum.</title>
        <authorList>
            <person name="Schwarz E.M."/>
            <person name="Heppert J.K."/>
            <person name="Baniya A."/>
            <person name="Schwartz H.T."/>
            <person name="Tan C.-H."/>
            <person name="Antoshechkin I."/>
            <person name="Sternberg P.W."/>
            <person name="Goodrich-Blair H."/>
            <person name="Dillman A.R."/>
        </authorList>
    </citation>
    <scope>NUCLEOTIDE SEQUENCE</scope>
    <source>
        <strain evidence="2">PS9179</strain>
        <tissue evidence="2">Whole animal</tissue>
    </source>
</reference>
<comment type="caution">
    <text evidence="2">The sequence shown here is derived from an EMBL/GenBank/DDBJ whole genome shotgun (WGS) entry which is preliminary data.</text>
</comment>
<organism evidence="2 3">
    <name type="scientific">Steinernema hermaphroditum</name>
    <dbReference type="NCBI Taxonomy" id="289476"/>
    <lineage>
        <taxon>Eukaryota</taxon>
        <taxon>Metazoa</taxon>
        <taxon>Ecdysozoa</taxon>
        <taxon>Nematoda</taxon>
        <taxon>Chromadorea</taxon>
        <taxon>Rhabditida</taxon>
        <taxon>Tylenchina</taxon>
        <taxon>Panagrolaimomorpha</taxon>
        <taxon>Strongyloidoidea</taxon>
        <taxon>Steinernematidae</taxon>
        <taxon>Steinernema</taxon>
    </lineage>
</organism>
<feature type="region of interest" description="Disordered" evidence="1">
    <location>
        <begin position="1"/>
        <end position="45"/>
    </location>
</feature>
<protein>
    <submittedName>
        <fullName evidence="2">Uncharacterized protein</fullName>
    </submittedName>
</protein>
<evidence type="ECO:0000313" key="2">
    <source>
        <dbReference type="EMBL" id="KAK0424266.1"/>
    </source>
</evidence>
<dbReference type="EMBL" id="JAUCMV010000001">
    <property type="protein sequence ID" value="KAK0424266.1"/>
    <property type="molecule type" value="Genomic_DNA"/>
</dbReference>
<sequence>MSSAMMMPGGGRWAPMPPSGVDPTSSLGLKRSQEESPEREEERHCIEYSKHSPRRVIIARAAFLLGNVVVLASPCRPPLVCMGFAPSSPPVAPKCAAAARIATALPGALPVCVVPRSLLHQHH</sequence>
<evidence type="ECO:0000313" key="3">
    <source>
        <dbReference type="Proteomes" id="UP001175271"/>
    </source>
</evidence>
<feature type="compositionally biased region" description="Basic and acidic residues" evidence="1">
    <location>
        <begin position="31"/>
        <end position="45"/>
    </location>
</feature>
<dbReference type="AlphaFoldDB" id="A0AA39IH45"/>
<dbReference type="Proteomes" id="UP001175271">
    <property type="component" value="Unassembled WGS sequence"/>
</dbReference>
<gene>
    <name evidence="2" type="ORF">QR680_008582</name>
</gene>
<keyword evidence="3" id="KW-1185">Reference proteome</keyword>